<evidence type="ECO:0000313" key="8">
    <source>
        <dbReference type="EMBL" id="SOD68051.1"/>
    </source>
</evidence>
<name>A0A286EAV7_9ACTN</name>
<dbReference type="PANTHER" id="PTHR43775:SF51">
    <property type="entry name" value="INACTIVE PHENOLPHTHIOCEROL SYNTHESIS POLYKETIDE SYNTHASE TYPE I PKS1-RELATED"/>
    <property type="match status" value="1"/>
</dbReference>
<gene>
    <name evidence="8" type="ORF">SAMN06297387_1532</name>
</gene>
<keyword evidence="5" id="KW-0511">Multifunctional enzyme</keyword>
<dbReference type="Pfam" id="PF00550">
    <property type="entry name" value="PP-binding"/>
    <property type="match status" value="1"/>
</dbReference>
<dbReference type="RefSeq" id="WP_245880856.1">
    <property type="nucleotide sequence ID" value="NZ_OCNE01000053.1"/>
</dbReference>
<evidence type="ECO:0000256" key="1">
    <source>
        <dbReference type="ARBA" id="ARBA00022450"/>
    </source>
</evidence>
<feature type="region of interest" description="Disordered" evidence="6">
    <location>
        <begin position="103"/>
        <end position="128"/>
    </location>
</feature>
<dbReference type="SMART" id="SM00823">
    <property type="entry name" value="PKS_PP"/>
    <property type="match status" value="1"/>
</dbReference>
<dbReference type="SMART" id="SM01294">
    <property type="entry name" value="PKS_PP_betabranch"/>
    <property type="match status" value="1"/>
</dbReference>
<dbReference type="Gene3D" id="1.20.5.1140">
    <property type="entry name" value="Docking domain of the erythromycin polyketide synthase (DEBS)"/>
    <property type="match status" value="1"/>
</dbReference>
<evidence type="ECO:0000256" key="6">
    <source>
        <dbReference type="SAM" id="MobiDB-lite"/>
    </source>
</evidence>
<dbReference type="InterPro" id="IPR036347">
    <property type="entry name" value="DEBS_docking_sf"/>
</dbReference>
<evidence type="ECO:0000256" key="5">
    <source>
        <dbReference type="ARBA" id="ARBA00023268"/>
    </source>
</evidence>
<keyword evidence="1" id="KW-0596">Phosphopantetheine</keyword>
<dbReference type="GO" id="GO:0006633">
    <property type="term" value="P:fatty acid biosynthetic process"/>
    <property type="evidence" value="ECO:0007669"/>
    <property type="project" value="TreeGrafter"/>
</dbReference>
<evidence type="ECO:0000256" key="3">
    <source>
        <dbReference type="ARBA" id="ARBA00022679"/>
    </source>
</evidence>
<keyword evidence="9" id="KW-1185">Reference proteome</keyword>
<dbReference type="AlphaFoldDB" id="A0A286EAV7"/>
<dbReference type="InterPro" id="IPR050091">
    <property type="entry name" value="PKS_NRPS_Biosynth_Enz"/>
</dbReference>
<dbReference type="InterPro" id="IPR020806">
    <property type="entry name" value="PKS_PP-bd"/>
</dbReference>
<keyword evidence="3" id="KW-0808">Transferase</keyword>
<dbReference type="SUPFAM" id="SSF52151">
    <property type="entry name" value="FabD/lysophospholipase-like"/>
    <property type="match status" value="1"/>
</dbReference>
<dbReference type="GO" id="GO:0031177">
    <property type="term" value="F:phosphopantetheine binding"/>
    <property type="evidence" value="ECO:0007669"/>
    <property type="project" value="InterPro"/>
</dbReference>
<reference evidence="8 9" key="1">
    <citation type="submission" date="2017-09" db="EMBL/GenBank/DDBJ databases">
        <authorList>
            <person name="Ehlers B."/>
            <person name="Leendertz F.H."/>
        </authorList>
    </citation>
    <scope>NUCLEOTIDE SEQUENCE [LARGE SCALE GENOMIC DNA]</scope>
    <source>
        <strain evidence="8 9">CGMCC 4.7095</strain>
    </source>
</reference>
<dbReference type="EMBL" id="OCNE01000053">
    <property type="protein sequence ID" value="SOD68051.1"/>
    <property type="molecule type" value="Genomic_DNA"/>
</dbReference>
<feature type="domain" description="Carrier" evidence="7">
    <location>
        <begin position="143"/>
        <end position="218"/>
    </location>
</feature>
<dbReference type="InterPro" id="IPR036736">
    <property type="entry name" value="ACP-like_sf"/>
</dbReference>
<dbReference type="InterPro" id="IPR009081">
    <property type="entry name" value="PP-bd_ACP"/>
</dbReference>
<dbReference type="Gene3D" id="3.30.70.3290">
    <property type="match status" value="1"/>
</dbReference>
<protein>
    <submittedName>
        <fullName evidence="8">Erythronolide synthase, docking</fullName>
    </submittedName>
</protein>
<dbReference type="GO" id="GO:0017000">
    <property type="term" value="P:antibiotic biosynthetic process"/>
    <property type="evidence" value="ECO:0007669"/>
    <property type="project" value="UniProtKB-KW"/>
</dbReference>
<feature type="compositionally biased region" description="Low complexity" evidence="6">
    <location>
        <begin position="106"/>
        <end position="127"/>
    </location>
</feature>
<proteinExistence type="predicted"/>
<keyword evidence="2" id="KW-0597">Phosphoprotein</keyword>
<dbReference type="PANTHER" id="PTHR43775">
    <property type="entry name" value="FATTY ACID SYNTHASE"/>
    <property type="match status" value="1"/>
</dbReference>
<dbReference type="SUPFAM" id="SSF101166">
    <property type="entry name" value="Docking domain A of the erythromycin polyketide synthase (DEBS)"/>
    <property type="match status" value="1"/>
</dbReference>
<dbReference type="PROSITE" id="PS50075">
    <property type="entry name" value="CARRIER"/>
    <property type="match status" value="1"/>
</dbReference>
<dbReference type="PROSITE" id="PS00012">
    <property type="entry name" value="PHOSPHOPANTETHEINE"/>
    <property type="match status" value="1"/>
</dbReference>
<dbReference type="InterPro" id="IPR015357">
    <property type="entry name" value="EryA2_docking"/>
</dbReference>
<dbReference type="Gene3D" id="1.10.1200.10">
    <property type="entry name" value="ACP-like"/>
    <property type="match status" value="1"/>
</dbReference>
<dbReference type="Gene3D" id="3.40.366.10">
    <property type="entry name" value="Malonyl-Coenzyme A Acyl Carrier Protein, domain 2"/>
    <property type="match status" value="1"/>
</dbReference>
<dbReference type="Proteomes" id="UP000219072">
    <property type="component" value="Unassembled WGS sequence"/>
</dbReference>
<sequence>ESVRYADAVSVMEEQGVRTFVEIGPDAVLTALIPRIVRDPDAVAALAPVRSRRPEPESLVRVLGALHGRGVPVDWEAFFAGTGARRVPLPSYAFQRSRHWLDRLDGGTPAPGTAPARAEAETPAGPGTLAERLEGLSATQRERHVRELVTGLVAAVTKHPDPGSIAPDRPFQDLGFDSLTAVELRNRLARSTGVSLPPTVVFDHPNPAALAAFVVAAAVPEPAAPADHGREVRAGLDRLEAALEALPREDGARDEAGTRLRSLLARLGGTGADAPAATGSTGAEAQELSAVASADEIFDFIDSRLGRTAD</sequence>
<organism evidence="8 9">
    <name type="scientific">Streptomyces zhaozhouensis</name>
    <dbReference type="NCBI Taxonomy" id="1300267"/>
    <lineage>
        <taxon>Bacteria</taxon>
        <taxon>Bacillati</taxon>
        <taxon>Actinomycetota</taxon>
        <taxon>Actinomycetes</taxon>
        <taxon>Kitasatosporales</taxon>
        <taxon>Streptomycetaceae</taxon>
        <taxon>Streptomyces</taxon>
    </lineage>
</organism>
<evidence type="ECO:0000256" key="2">
    <source>
        <dbReference type="ARBA" id="ARBA00022553"/>
    </source>
</evidence>
<dbReference type="InterPro" id="IPR016035">
    <property type="entry name" value="Acyl_Trfase/lysoPLipase"/>
</dbReference>
<dbReference type="GO" id="GO:0004312">
    <property type="term" value="F:fatty acid synthase activity"/>
    <property type="evidence" value="ECO:0007669"/>
    <property type="project" value="TreeGrafter"/>
</dbReference>
<evidence type="ECO:0000256" key="4">
    <source>
        <dbReference type="ARBA" id="ARBA00023194"/>
    </source>
</evidence>
<feature type="non-terminal residue" evidence="8">
    <location>
        <position position="1"/>
    </location>
</feature>
<dbReference type="SUPFAM" id="SSF47336">
    <property type="entry name" value="ACP-like"/>
    <property type="match status" value="1"/>
</dbReference>
<evidence type="ECO:0000313" key="9">
    <source>
        <dbReference type="Proteomes" id="UP000219072"/>
    </source>
</evidence>
<dbReference type="InterPro" id="IPR001227">
    <property type="entry name" value="Ac_transferase_dom_sf"/>
</dbReference>
<dbReference type="FunFam" id="1.10.1200.10:FF:000007">
    <property type="entry name" value="Probable polyketide synthase pks17"/>
    <property type="match status" value="1"/>
</dbReference>
<dbReference type="Pfam" id="PF09277">
    <property type="entry name" value="Erythro-docking"/>
    <property type="match status" value="1"/>
</dbReference>
<dbReference type="InterPro" id="IPR006162">
    <property type="entry name" value="Ppantetheine_attach_site"/>
</dbReference>
<evidence type="ECO:0000259" key="7">
    <source>
        <dbReference type="PROSITE" id="PS50075"/>
    </source>
</evidence>
<keyword evidence="4" id="KW-0045">Antibiotic biosynthesis</keyword>
<accession>A0A286EAV7</accession>